<keyword evidence="7 14" id="KW-0964">Secreted</keyword>
<dbReference type="AlphaFoldDB" id="A0A8X8X7A0"/>
<dbReference type="InterPro" id="IPR045087">
    <property type="entry name" value="Cu-oxidase_fam"/>
</dbReference>
<dbReference type="Proteomes" id="UP000298416">
    <property type="component" value="Unassembled WGS sequence"/>
</dbReference>
<evidence type="ECO:0000256" key="1">
    <source>
        <dbReference type="ARBA" id="ARBA00000349"/>
    </source>
</evidence>
<keyword evidence="12" id="KW-0325">Glycoprotein</keyword>
<keyword evidence="6 14" id="KW-0052">Apoplast</keyword>
<evidence type="ECO:0000313" key="18">
    <source>
        <dbReference type="EMBL" id="KAG6409170.1"/>
    </source>
</evidence>
<dbReference type="GO" id="GO:0052716">
    <property type="term" value="F:hydroquinone:oxygen oxidoreductase activity"/>
    <property type="evidence" value="ECO:0007669"/>
    <property type="project" value="UniProtKB-EC"/>
</dbReference>
<dbReference type="InterPro" id="IPR011706">
    <property type="entry name" value="Cu-oxidase_C"/>
</dbReference>
<comment type="caution">
    <text evidence="18">The sequence shown here is derived from an EMBL/GenBank/DDBJ whole genome shotgun (WGS) entry which is preliminary data.</text>
</comment>
<dbReference type="SUPFAM" id="SSF49503">
    <property type="entry name" value="Cupredoxins"/>
    <property type="match status" value="3"/>
</dbReference>
<proteinExistence type="inferred from homology"/>
<evidence type="ECO:0000259" key="16">
    <source>
        <dbReference type="Pfam" id="PF07731"/>
    </source>
</evidence>
<comment type="similarity">
    <text evidence="4 14">Belongs to the multicopper oxidase family.</text>
</comment>
<dbReference type="GO" id="GO:0046274">
    <property type="term" value="P:lignin catabolic process"/>
    <property type="evidence" value="ECO:0007669"/>
    <property type="project" value="UniProtKB-KW"/>
</dbReference>
<evidence type="ECO:0000256" key="9">
    <source>
        <dbReference type="ARBA" id="ARBA00022737"/>
    </source>
</evidence>
<dbReference type="InterPro" id="IPR017761">
    <property type="entry name" value="Laccase"/>
</dbReference>
<comment type="catalytic activity">
    <reaction evidence="1 14">
        <text>4 hydroquinone + O2 = 4 benzosemiquinone + 2 H2O</text>
        <dbReference type="Rhea" id="RHEA:11276"/>
        <dbReference type="ChEBI" id="CHEBI:15377"/>
        <dbReference type="ChEBI" id="CHEBI:15379"/>
        <dbReference type="ChEBI" id="CHEBI:17594"/>
        <dbReference type="ChEBI" id="CHEBI:17977"/>
        <dbReference type="EC" id="1.10.3.2"/>
    </reaction>
</comment>
<dbReference type="CDD" id="cd13875">
    <property type="entry name" value="CuRO_2_LCC_plant"/>
    <property type="match status" value="1"/>
</dbReference>
<dbReference type="Pfam" id="PF07732">
    <property type="entry name" value="Cu-oxidase_3"/>
    <property type="match status" value="1"/>
</dbReference>
<evidence type="ECO:0000256" key="13">
    <source>
        <dbReference type="ARBA" id="ARBA00023185"/>
    </source>
</evidence>
<protein>
    <recommendedName>
        <fullName evidence="5 14">Laccase</fullName>
        <ecNumber evidence="5 14">1.10.3.2</ecNumber>
    </recommendedName>
    <alternativeName>
        <fullName evidence="14">Benzenediol:oxygen oxidoreductase</fullName>
    </alternativeName>
    <alternativeName>
        <fullName evidence="14">Diphenol oxidase</fullName>
    </alternativeName>
    <alternativeName>
        <fullName evidence="14">Urishiol oxidase</fullName>
    </alternativeName>
</protein>
<comment type="cofactor">
    <cofactor evidence="14">
        <name>Cu cation</name>
        <dbReference type="ChEBI" id="CHEBI:23378"/>
    </cofactor>
    <text evidence="14">Binds 4 Cu cations per monomer.</text>
</comment>
<dbReference type="CDD" id="cd13849">
    <property type="entry name" value="CuRO_1_LCC_plant"/>
    <property type="match status" value="1"/>
</dbReference>
<dbReference type="Pfam" id="PF07731">
    <property type="entry name" value="Cu-oxidase_2"/>
    <property type="match status" value="1"/>
</dbReference>
<dbReference type="InterPro" id="IPR034288">
    <property type="entry name" value="CuRO_1_LCC"/>
</dbReference>
<dbReference type="EMBL" id="PNBA02000011">
    <property type="protein sequence ID" value="KAG6409170.1"/>
    <property type="molecule type" value="Genomic_DNA"/>
</dbReference>
<dbReference type="PANTHER" id="PTHR11709:SF262">
    <property type="entry name" value="LACCASE-14"/>
    <property type="match status" value="1"/>
</dbReference>
<dbReference type="InterPro" id="IPR002355">
    <property type="entry name" value="Cu_oxidase_Cu_BS"/>
</dbReference>
<keyword evidence="11 14" id="KW-0186">Copper</keyword>
<dbReference type="InterPro" id="IPR008972">
    <property type="entry name" value="Cupredoxin"/>
</dbReference>
<evidence type="ECO:0000256" key="4">
    <source>
        <dbReference type="ARBA" id="ARBA00010609"/>
    </source>
</evidence>
<keyword evidence="19" id="KW-1185">Reference proteome</keyword>
<comment type="function">
    <text evidence="2 14">Lignin degradation and detoxification of lignin-derived products.</text>
</comment>
<reference evidence="18" key="1">
    <citation type="submission" date="2018-01" db="EMBL/GenBank/DDBJ databases">
        <authorList>
            <person name="Mao J.F."/>
        </authorList>
    </citation>
    <scope>NUCLEOTIDE SEQUENCE</scope>
    <source>
        <strain evidence="18">Huo1</strain>
        <tissue evidence="18">Leaf</tissue>
    </source>
</reference>
<dbReference type="NCBIfam" id="TIGR03389">
    <property type="entry name" value="laccase"/>
    <property type="match status" value="1"/>
</dbReference>
<evidence type="ECO:0000256" key="11">
    <source>
        <dbReference type="ARBA" id="ARBA00023008"/>
    </source>
</evidence>
<organism evidence="18">
    <name type="scientific">Salvia splendens</name>
    <name type="common">Scarlet sage</name>
    <dbReference type="NCBI Taxonomy" id="180675"/>
    <lineage>
        <taxon>Eukaryota</taxon>
        <taxon>Viridiplantae</taxon>
        <taxon>Streptophyta</taxon>
        <taxon>Embryophyta</taxon>
        <taxon>Tracheophyta</taxon>
        <taxon>Spermatophyta</taxon>
        <taxon>Magnoliopsida</taxon>
        <taxon>eudicotyledons</taxon>
        <taxon>Gunneridae</taxon>
        <taxon>Pentapetalae</taxon>
        <taxon>asterids</taxon>
        <taxon>lamiids</taxon>
        <taxon>Lamiales</taxon>
        <taxon>Lamiaceae</taxon>
        <taxon>Nepetoideae</taxon>
        <taxon>Mentheae</taxon>
        <taxon>Salviinae</taxon>
        <taxon>Salvia</taxon>
        <taxon>Salvia subgen. Calosphace</taxon>
        <taxon>core Calosphace</taxon>
    </lineage>
</organism>
<dbReference type="InterPro" id="IPR034289">
    <property type="entry name" value="CuRO_3_LCC"/>
</dbReference>
<dbReference type="PROSITE" id="PS00079">
    <property type="entry name" value="MULTICOPPER_OXIDASE1"/>
    <property type="match status" value="1"/>
</dbReference>
<gene>
    <name evidence="18" type="ORF">SASPL_132204</name>
</gene>
<feature type="domain" description="Plastocyanin-like" evidence="17">
    <location>
        <begin position="38"/>
        <end position="151"/>
    </location>
</feature>
<evidence type="ECO:0000259" key="15">
    <source>
        <dbReference type="Pfam" id="PF00394"/>
    </source>
</evidence>
<keyword evidence="13 14" id="KW-0439">Lignin degradation</keyword>
<dbReference type="InterPro" id="IPR034285">
    <property type="entry name" value="CuRO_2_LCC"/>
</dbReference>
<dbReference type="Pfam" id="PF00394">
    <property type="entry name" value="Cu-oxidase"/>
    <property type="match status" value="1"/>
</dbReference>
<feature type="domain" description="Plastocyanin-like" evidence="15">
    <location>
        <begin position="164"/>
        <end position="314"/>
    </location>
</feature>
<evidence type="ECO:0000256" key="5">
    <source>
        <dbReference type="ARBA" id="ARBA00012297"/>
    </source>
</evidence>
<evidence type="ECO:0000313" key="19">
    <source>
        <dbReference type="Proteomes" id="UP000298416"/>
    </source>
</evidence>
<reference evidence="18" key="2">
    <citation type="submission" date="2020-08" db="EMBL/GenBank/DDBJ databases">
        <title>Plant Genome Project.</title>
        <authorList>
            <person name="Zhang R.-G."/>
        </authorList>
    </citation>
    <scope>NUCLEOTIDE SEQUENCE</scope>
    <source>
        <strain evidence="18">Huo1</strain>
        <tissue evidence="18">Leaf</tissue>
    </source>
</reference>
<evidence type="ECO:0000256" key="2">
    <source>
        <dbReference type="ARBA" id="ARBA00002075"/>
    </source>
</evidence>
<evidence type="ECO:0000256" key="14">
    <source>
        <dbReference type="RuleBase" id="RU361119"/>
    </source>
</evidence>
<evidence type="ECO:0000256" key="8">
    <source>
        <dbReference type="ARBA" id="ARBA00022723"/>
    </source>
</evidence>
<dbReference type="GO" id="GO:0048046">
    <property type="term" value="C:apoplast"/>
    <property type="evidence" value="ECO:0007669"/>
    <property type="project" value="UniProtKB-SubCell"/>
</dbReference>
<comment type="subcellular location">
    <subcellularLocation>
        <location evidence="3 14">Secreted</location>
        <location evidence="3 14">Extracellular space</location>
        <location evidence="3 14">Apoplast</location>
    </subcellularLocation>
</comment>
<evidence type="ECO:0000256" key="3">
    <source>
        <dbReference type="ARBA" id="ARBA00004271"/>
    </source>
</evidence>
<dbReference type="CDD" id="cd13897">
    <property type="entry name" value="CuRO_3_LCC_plant"/>
    <property type="match status" value="1"/>
</dbReference>
<accession>A0A8X8X7A0</accession>
<dbReference type="InterPro" id="IPR033138">
    <property type="entry name" value="Cu_oxidase_CS"/>
</dbReference>
<keyword evidence="8 14" id="KW-0479">Metal-binding</keyword>
<keyword evidence="10 14" id="KW-0560">Oxidoreductase</keyword>
<keyword evidence="9 14" id="KW-0677">Repeat</keyword>
<feature type="domain" description="Plastocyanin-like" evidence="16">
    <location>
        <begin position="419"/>
        <end position="552"/>
    </location>
</feature>
<sequence>MGFTNCSTRFSDMLAAIFSLAILVPLSYGKTHHHTFVVKSSSYTRLCSTKQILTVNGKFPGPTLRANRGDKLIVQFRNEAEYNLTLHWHGVRQPRNPWSDGAEYVNQCPIRPGKSFTYNIQLTSEEGTIWWHAHSGWARATLHGIIIVYPKHGVGYPFPKPYAEVPLVLGEWWKMNVMDIEGNAIKTGGEPMLSDAYTINGQPGDFYPCSRQETFKIEVKYGETYLVRLVNAVMDESLFFSLSHHKLTVVGTDGFYTKPFETGHIMISPGQSMDILLTADQPPSSYYLSAAAYSSAFGAGFDNTTTTAILHYQNKNNYKLIPHRKIIKGPPPLPPPNATAVATQFTRRLRSLSPQNVPTQIDTHLLVAASVNLLNSSGAGPFGRRFAASLNNVSFVPPASVDILQAYYKRIHGVYTADFPEKPPKGFDYTGRDLPGELLVPEFGTRAVVLEYNASVEMVLQGTNVLASDNHPMHLHGYGFYVVGWGFGNFDPRDGPLGYNLVDPPQVTTVGIPNNGWVAIRFRADNPGVWLMHCHLERHQMWGMSAVIVVKDGADSDTKLLPPPHDLPSCTV</sequence>
<evidence type="ECO:0000256" key="7">
    <source>
        <dbReference type="ARBA" id="ARBA00022525"/>
    </source>
</evidence>
<dbReference type="PANTHER" id="PTHR11709">
    <property type="entry name" value="MULTI-COPPER OXIDASE"/>
    <property type="match status" value="1"/>
</dbReference>
<evidence type="ECO:0000256" key="12">
    <source>
        <dbReference type="ARBA" id="ARBA00023180"/>
    </source>
</evidence>
<evidence type="ECO:0000259" key="17">
    <source>
        <dbReference type="Pfam" id="PF07732"/>
    </source>
</evidence>
<name>A0A8X8X7A0_SALSN</name>
<evidence type="ECO:0000256" key="10">
    <source>
        <dbReference type="ARBA" id="ARBA00023002"/>
    </source>
</evidence>
<dbReference type="EC" id="1.10.3.2" evidence="5 14"/>
<dbReference type="InterPro" id="IPR011707">
    <property type="entry name" value="Cu-oxidase-like_N"/>
</dbReference>
<dbReference type="PROSITE" id="PS00080">
    <property type="entry name" value="MULTICOPPER_OXIDASE2"/>
    <property type="match status" value="1"/>
</dbReference>
<dbReference type="Gene3D" id="2.60.40.420">
    <property type="entry name" value="Cupredoxins - blue copper proteins"/>
    <property type="match status" value="3"/>
</dbReference>
<dbReference type="GO" id="GO:0005507">
    <property type="term" value="F:copper ion binding"/>
    <property type="evidence" value="ECO:0007669"/>
    <property type="project" value="InterPro"/>
</dbReference>
<evidence type="ECO:0000256" key="6">
    <source>
        <dbReference type="ARBA" id="ARBA00022523"/>
    </source>
</evidence>
<dbReference type="InterPro" id="IPR001117">
    <property type="entry name" value="Cu-oxidase_2nd"/>
</dbReference>